<accession>A0A1N6GXM3</accession>
<protein>
    <submittedName>
        <fullName evidence="1">Uncharacterized protein</fullName>
    </submittedName>
</protein>
<dbReference type="STRING" id="28230.SAMN05878443_1496"/>
<dbReference type="EMBL" id="FSRN01000001">
    <property type="protein sequence ID" value="SIO12313.1"/>
    <property type="molecule type" value="Genomic_DNA"/>
</dbReference>
<gene>
    <name evidence="1" type="ORF">SAMN05878443_1496</name>
</gene>
<name>A0A1N6GXM3_9LACT</name>
<organism evidence="1 2">
    <name type="scientific">Carnobacterium alterfunditum</name>
    <dbReference type="NCBI Taxonomy" id="28230"/>
    <lineage>
        <taxon>Bacteria</taxon>
        <taxon>Bacillati</taxon>
        <taxon>Bacillota</taxon>
        <taxon>Bacilli</taxon>
        <taxon>Lactobacillales</taxon>
        <taxon>Carnobacteriaceae</taxon>
        <taxon>Carnobacterium</taxon>
    </lineage>
</organism>
<evidence type="ECO:0000313" key="1">
    <source>
        <dbReference type="EMBL" id="SIO12313.1"/>
    </source>
</evidence>
<evidence type="ECO:0000313" key="2">
    <source>
        <dbReference type="Proteomes" id="UP000184758"/>
    </source>
</evidence>
<sequence length="33" mass="3693">MKRMIKKFIVGLIISAVVTKLTSLLMGENKEEA</sequence>
<dbReference type="AlphaFoldDB" id="A0A1N6GXM3"/>
<keyword evidence="2" id="KW-1185">Reference proteome</keyword>
<dbReference type="Proteomes" id="UP000184758">
    <property type="component" value="Unassembled WGS sequence"/>
</dbReference>
<proteinExistence type="predicted"/>
<reference evidence="2" key="1">
    <citation type="submission" date="2016-11" db="EMBL/GenBank/DDBJ databases">
        <authorList>
            <person name="Varghese N."/>
            <person name="Submissions S."/>
        </authorList>
    </citation>
    <scope>NUCLEOTIDE SEQUENCE [LARGE SCALE GENOMIC DNA]</scope>
    <source>
        <strain evidence="2">313</strain>
    </source>
</reference>